<gene>
    <name evidence="4" type="ORF">CPZ25_014380</name>
</gene>
<dbReference type="KEGG" id="emt:CPZ25_014380"/>
<dbReference type="Gene3D" id="3.20.20.480">
    <property type="entry name" value="Trimethylamine methyltransferase-like"/>
    <property type="match status" value="1"/>
</dbReference>
<proteinExistence type="inferred from homology"/>
<evidence type="ECO:0008006" key="6">
    <source>
        <dbReference type="Google" id="ProtNLM"/>
    </source>
</evidence>
<dbReference type="EMBL" id="CP029487">
    <property type="protein sequence ID" value="QCT72467.1"/>
    <property type="molecule type" value="Genomic_DNA"/>
</dbReference>
<name>A0A4P9CA32_EUBML</name>
<evidence type="ECO:0000256" key="2">
    <source>
        <dbReference type="ARBA" id="ARBA00022603"/>
    </source>
</evidence>
<organism evidence="4 5">
    <name type="scientific">Eubacterium maltosivorans</name>
    <dbReference type="NCBI Taxonomy" id="2041044"/>
    <lineage>
        <taxon>Bacteria</taxon>
        <taxon>Bacillati</taxon>
        <taxon>Bacillota</taxon>
        <taxon>Clostridia</taxon>
        <taxon>Eubacteriales</taxon>
        <taxon>Eubacteriaceae</taxon>
        <taxon>Eubacterium</taxon>
    </lineage>
</organism>
<keyword evidence="2" id="KW-0489">Methyltransferase</keyword>
<dbReference type="RefSeq" id="WP_096919066.1">
    <property type="nucleotide sequence ID" value="NZ_CP029487.1"/>
</dbReference>
<comment type="similarity">
    <text evidence="1">Belongs to the trimethylamine methyltransferase family.</text>
</comment>
<dbReference type="AlphaFoldDB" id="A0A4P9CA32"/>
<evidence type="ECO:0000256" key="3">
    <source>
        <dbReference type="ARBA" id="ARBA00022679"/>
    </source>
</evidence>
<accession>A0A4P9CA32</accession>
<keyword evidence="3" id="KW-0808">Transferase</keyword>
<sequence>MKSYEKFIKKEDILKIHQNTVQILEKVGVIFENEKAHEVFKKHGARVDGNKVFISEDLLNKALDTVPTQFTLHANTTPNVTIGGENGDRIILPNVSNIYIEDNGKIRKTTNADNINQFKMAAMSPVINSISLNQFPDCSRFTKKEKIWGTLAMNLKYSPKYHFSPSINPREVSKDEVFDLTRNSIQFLRDFEGIQDKEKVMSISGINALSPLAYDHDPIERLFASCIENQPVSVTPCAMPLLTAPASLAGLMSTTNAEILSGMVLSQLIKPGIPFLYGNVSGATDMRTIQLSIGSSEAALICYITAGLADLYKLPFRAGGSLSDAKDMDSQAGAEAMMMIYATLDCGADYIMHMAGTMGTFNVVSFEKYILDEEIITMVNRQLKGVECTEEKLCFDSIVKVGPRGTFLRGRTPQIYKDEFVMGKLFNKDDPNNWQSHGAMSVKEKAAIEVKKRIENYEAPERTKEQLDLLEPLIPAVYRQAI</sequence>
<evidence type="ECO:0000256" key="1">
    <source>
        <dbReference type="ARBA" id="ARBA00007137"/>
    </source>
</evidence>
<dbReference type="Pfam" id="PF06253">
    <property type="entry name" value="MTTB"/>
    <property type="match status" value="1"/>
</dbReference>
<dbReference type="InterPro" id="IPR010426">
    <property type="entry name" value="MTTB_MeTrfase"/>
</dbReference>
<dbReference type="GO" id="GO:0032259">
    <property type="term" value="P:methylation"/>
    <property type="evidence" value="ECO:0007669"/>
    <property type="project" value="UniProtKB-KW"/>
</dbReference>
<dbReference type="GO" id="GO:0015948">
    <property type="term" value="P:methanogenesis"/>
    <property type="evidence" value="ECO:0007669"/>
    <property type="project" value="InterPro"/>
</dbReference>
<dbReference type="InterPro" id="IPR038601">
    <property type="entry name" value="MttB-like_sf"/>
</dbReference>
<evidence type="ECO:0000313" key="4">
    <source>
        <dbReference type="EMBL" id="QCT72467.1"/>
    </source>
</evidence>
<reference evidence="4 5" key="1">
    <citation type="submission" date="2018-05" db="EMBL/GenBank/DDBJ databases">
        <title>Genome comparison of Eubacterium sp.</title>
        <authorList>
            <person name="Feng Y."/>
            <person name="Sanchez-Andrea I."/>
            <person name="Stams A.J.M."/>
            <person name="De Vos W.M."/>
        </authorList>
    </citation>
    <scope>NUCLEOTIDE SEQUENCE [LARGE SCALE GENOMIC DNA]</scope>
    <source>
        <strain evidence="4 5">YI</strain>
    </source>
</reference>
<dbReference type="GO" id="GO:0008168">
    <property type="term" value="F:methyltransferase activity"/>
    <property type="evidence" value="ECO:0007669"/>
    <property type="project" value="UniProtKB-KW"/>
</dbReference>
<dbReference type="Proteomes" id="UP000218387">
    <property type="component" value="Chromosome"/>
</dbReference>
<keyword evidence="5" id="KW-1185">Reference proteome</keyword>
<protein>
    <recommendedName>
        <fullName evidence="6">Trimethylamine methyltransferase</fullName>
    </recommendedName>
</protein>
<evidence type="ECO:0000313" key="5">
    <source>
        <dbReference type="Proteomes" id="UP000218387"/>
    </source>
</evidence>